<proteinExistence type="predicted"/>
<dbReference type="EMBL" id="MU393430">
    <property type="protein sequence ID" value="KAI4869537.1"/>
    <property type="molecule type" value="Genomic_DNA"/>
</dbReference>
<gene>
    <name evidence="1" type="ORF">F4820DRAFT_455848</name>
</gene>
<accession>A0ACB9ZDT0</accession>
<evidence type="ECO:0000313" key="1">
    <source>
        <dbReference type="EMBL" id="KAI4869537.1"/>
    </source>
</evidence>
<name>A0ACB9ZDT0_9PEZI</name>
<dbReference type="Proteomes" id="UP001497700">
    <property type="component" value="Unassembled WGS sequence"/>
</dbReference>
<keyword evidence="2" id="KW-1185">Reference proteome</keyword>
<organism evidence="1 2">
    <name type="scientific">Hypoxylon rubiginosum</name>
    <dbReference type="NCBI Taxonomy" id="110542"/>
    <lineage>
        <taxon>Eukaryota</taxon>
        <taxon>Fungi</taxon>
        <taxon>Dikarya</taxon>
        <taxon>Ascomycota</taxon>
        <taxon>Pezizomycotina</taxon>
        <taxon>Sordariomycetes</taxon>
        <taxon>Xylariomycetidae</taxon>
        <taxon>Xylariales</taxon>
        <taxon>Hypoxylaceae</taxon>
        <taxon>Hypoxylon</taxon>
    </lineage>
</organism>
<comment type="caution">
    <text evidence="1">The sequence shown here is derived from an EMBL/GenBank/DDBJ whole genome shotgun (WGS) entry which is preliminary data.</text>
</comment>
<sequence length="512" mass="57737">MEEILRITCQPGMSVGVIHHGQEVFKYNYGLRDIENKTNSDTLYCIASLSKAFMAASLDLLVQKGKFSWDTPIKSIISEFNHVNEPNSFSGTTVQDICSHRTGLLSLDEITQGLDGRILIPKKDVINVCNALPIKHNLRTSYVYNNAMYELAGNIVERESHYANWGEFQRDYIFEPLKMTRTTALQSVYNNDNNIATPYMILTNGKPSKIAPTELSAESMNGGSGGIRSSVNDLLKWCRCLLAAFDNDDGAENLVRRESPIFDRSTIANTRSAENGDYCAGWCYHRTPGKLGLISPNRALESPILGLHSPSLLIYGHQGDVPGYTSSLYIIPEKKSAIVILSNGTGLSDATDWIAQDLIQTMYKLQPSVDFVAVARKGRDEYISHFDRDFKDKIDQYQKPGTQLPPLNDFTGSYIMEKLDIVCLDVTVDPSNPTRLQMIINKQRDQAWKLWHCHFDIFCQLPDGPDECLSRGLDRTSWTSFLINFERNAAKQVDRLCWTLDGVDVHFSRQKY</sequence>
<protein>
    <submittedName>
        <fullName evidence="1">Beta-lactamase/transpeptidase-like protein</fullName>
    </submittedName>
</protein>
<evidence type="ECO:0000313" key="2">
    <source>
        <dbReference type="Proteomes" id="UP001497700"/>
    </source>
</evidence>
<reference evidence="1 2" key="1">
    <citation type="journal article" date="2022" name="New Phytol.">
        <title>Ecological generalism drives hyperdiversity of secondary metabolite gene clusters in xylarialean endophytes.</title>
        <authorList>
            <person name="Franco M.E.E."/>
            <person name="Wisecaver J.H."/>
            <person name="Arnold A.E."/>
            <person name="Ju Y.M."/>
            <person name="Slot J.C."/>
            <person name="Ahrendt S."/>
            <person name="Moore L.P."/>
            <person name="Eastman K.E."/>
            <person name="Scott K."/>
            <person name="Konkel Z."/>
            <person name="Mondo S.J."/>
            <person name="Kuo A."/>
            <person name="Hayes R.D."/>
            <person name="Haridas S."/>
            <person name="Andreopoulos B."/>
            <person name="Riley R."/>
            <person name="LaButti K."/>
            <person name="Pangilinan J."/>
            <person name="Lipzen A."/>
            <person name="Amirebrahimi M."/>
            <person name="Yan J."/>
            <person name="Adam C."/>
            <person name="Keymanesh K."/>
            <person name="Ng V."/>
            <person name="Louie K."/>
            <person name="Northen T."/>
            <person name="Drula E."/>
            <person name="Henrissat B."/>
            <person name="Hsieh H.M."/>
            <person name="Youens-Clark K."/>
            <person name="Lutzoni F."/>
            <person name="Miadlikowska J."/>
            <person name="Eastwood D.C."/>
            <person name="Hamelin R.C."/>
            <person name="Grigoriev I.V."/>
            <person name="U'Ren J.M."/>
        </authorList>
    </citation>
    <scope>NUCLEOTIDE SEQUENCE [LARGE SCALE GENOMIC DNA]</scope>
    <source>
        <strain evidence="1 2">CBS 119005</strain>
    </source>
</reference>